<evidence type="ECO:0008006" key="4">
    <source>
        <dbReference type="Google" id="ProtNLM"/>
    </source>
</evidence>
<feature type="non-terminal residue" evidence="1">
    <location>
        <position position="134"/>
    </location>
</feature>
<keyword evidence="3" id="KW-1185">Reference proteome</keyword>
<dbReference type="Proteomes" id="UP000772434">
    <property type="component" value="Unassembled WGS sequence"/>
</dbReference>
<reference evidence="1" key="1">
    <citation type="submission" date="2020-11" db="EMBL/GenBank/DDBJ databases">
        <authorList>
            <consortium name="DOE Joint Genome Institute"/>
            <person name="Ahrendt S."/>
            <person name="Riley R."/>
            <person name="Andreopoulos W."/>
            <person name="Labutti K."/>
            <person name="Pangilinan J."/>
            <person name="Ruiz-Duenas F.J."/>
            <person name="Barrasa J.M."/>
            <person name="Sanchez-Garcia M."/>
            <person name="Camarero S."/>
            <person name="Miyauchi S."/>
            <person name="Serrano A."/>
            <person name="Linde D."/>
            <person name="Babiker R."/>
            <person name="Drula E."/>
            <person name="Ayuso-Fernandez I."/>
            <person name="Pacheco R."/>
            <person name="Padilla G."/>
            <person name="Ferreira P."/>
            <person name="Barriuso J."/>
            <person name="Kellner H."/>
            <person name="Castanera R."/>
            <person name="Alfaro M."/>
            <person name="Ramirez L."/>
            <person name="Pisabarro A.G."/>
            <person name="Kuo A."/>
            <person name="Tritt A."/>
            <person name="Lipzen A."/>
            <person name="He G."/>
            <person name="Yan M."/>
            <person name="Ng V."/>
            <person name="Cullen D."/>
            <person name="Martin F."/>
            <person name="Rosso M.-N."/>
            <person name="Henrissat B."/>
            <person name="Hibbett D."/>
            <person name="Martinez A.T."/>
            <person name="Grigoriev I.V."/>
        </authorList>
    </citation>
    <scope>NUCLEOTIDE SEQUENCE</scope>
    <source>
        <strain evidence="1">AH 40177</strain>
    </source>
</reference>
<dbReference type="EMBL" id="JADNRY010000043">
    <property type="protein sequence ID" value="KAF9070208.1"/>
    <property type="molecule type" value="Genomic_DNA"/>
</dbReference>
<accession>A0A9P5PAT5</accession>
<protein>
    <recommendedName>
        <fullName evidence="4">Myb/SANT-like domain-containing protein</fullName>
    </recommendedName>
</protein>
<gene>
    <name evidence="2" type="ORF">BDP27DRAFT_1190788</name>
    <name evidence="1" type="ORF">BDP27DRAFT_1192337</name>
</gene>
<organism evidence="1 3">
    <name type="scientific">Rhodocollybia butyracea</name>
    <dbReference type="NCBI Taxonomy" id="206335"/>
    <lineage>
        <taxon>Eukaryota</taxon>
        <taxon>Fungi</taxon>
        <taxon>Dikarya</taxon>
        <taxon>Basidiomycota</taxon>
        <taxon>Agaricomycotina</taxon>
        <taxon>Agaricomycetes</taxon>
        <taxon>Agaricomycetidae</taxon>
        <taxon>Agaricales</taxon>
        <taxon>Marasmiineae</taxon>
        <taxon>Omphalotaceae</taxon>
        <taxon>Rhodocollybia</taxon>
    </lineage>
</organism>
<sequence length="134" mass="15370">AQWAHTDVTRFLDFLFEHQSEAGDSGNFKNTTFTAAALYLEETRTEGAVKNAAACKRKWFALKKIFRIINEIKSKSGWGSWHDDFGANVNTTTADVWDRYVAKNPDAKPFRNKGWIYLEQVEKVVPYKPRGTHV</sequence>
<evidence type="ECO:0000313" key="3">
    <source>
        <dbReference type="Proteomes" id="UP000772434"/>
    </source>
</evidence>
<evidence type="ECO:0000313" key="1">
    <source>
        <dbReference type="EMBL" id="KAF9059979.1"/>
    </source>
</evidence>
<dbReference type="EMBL" id="JADNRY010000268">
    <property type="protein sequence ID" value="KAF9059979.1"/>
    <property type="molecule type" value="Genomic_DNA"/>
</dbReference>
<evidence type="ECO:0000313" key="2">
    <source>
        <dbReference type="EMBL" id="KAF9070208.1"/>
    </source>
</evidence>
<dbReference type="AlphaFoldDB" id="A0A9P5PAT5"/>
<dbReference type="OrthoDB" id="3186724at2759"/>
<proteinExistence type="predicted"/>
<comment type="caution">
    <text evidence="1">The sequence shown here is derived from an EMBL/GenBank/DDBJ whole genome shotgun (WGS) entry which is preliminary data.</text>
</comment>
<name>A0A9P5PAT5_9AGAR</name>
<feature type="non-terminal residue" evidence="1">
    <location>
        <position position="1"/>
    </location>
</feature>